<dbReference type="InterPro" id="IPR027417">
    <property type="entry name" value="P-loop_NTPase"/>
</dbReference>
<sequence>AREVADHVVFMDEGVVVEEGPPAQVLDAPRELRTKDFLAHVL</sequence>
<organism evidence="1 2">
    <name type="scientific">Sediminihabitans luteus</name>
    <dbReference type="NCBI Taxonomy" id="1138585"/>
    <lineage>
        <taxon>Bacteria</taxon>
        <taxon>Bacillati</taxon>
        <taxon>Actinomycetota</taxon>
        <taxon>Actinomycetes</taxon>
        <taxon>Micrococcales</taxon>
        <taxon>Cellulomonadaceae</taxon>
        <taxon>Sediminihabitans</taxon>
    </lineage>
</organism>
<dbReference type="Gene3D" id="3.40.50.300">
    <property type="entry name" value="P-loop containing nucleotide triphosphate hydrolases"/>
    <property type="match status" value="1"/>
</dbReference>
<comment type="caution">
    <text evidence="1">The sequence shown here is derived from an EMBL/GenBank/DDBJ whole genome shotgun (WGS) entry which is preliminary data.</text>
</comment>
<evidence type="ECO:0000313" key="2">
    <source>
        <dbReference type="Proteomes" id="UP000231693"/>
    </source>
</evidence>
<evidence type="ECO:0000313" key="1">
    <source>
        <dbReference type="EMBL" id="PJJ69843.1"/>
    </source>
</evidence>
<feature type="non-terminal residue" evidence="1">
    <location>
        <position position="1"/>
    </location>
</feature>
<dbReference type="AlphaFoldDB" id="A0A2M9CD69"/>
<dbReference type="EMBL" id="PGFE01000004">
    <property type="protein sequence ID" value="PJJ69843.1"/>
    <property type="molecule type" value="Genomic_DNA"/>
</dbReference>
<keyword evidence="2" id="KW-1185">Reference proteome</keyword>
<evidence type="ECO:0008006" key="3">
    <source>
        <dbReference type="Google" id="ProtNLM"/>
    </source>
</evidence>
<reference evidence="1 2" key="1">
    <citation type="submission" date="2017-11" db="EMBL/GenBank/DDBJ databases">
        <title>Genomic Encyclopedia of Archaeal and Bacterial Type Strains, Phase II (KMG-II): From Individual Species to Whole Genera.</title>
        <authorList>
            <person name="Goeker M."/>
        </authorList>
    </citation>
    <scope>NUCLEOTIDE SEQUENCE [LARGE SCALE GENOMIC DNA]</scope>
    <source>
        <strain evidence="1 2">DSM 25478</strain>
    </source>
</reference>
<proteinExistence type="predicted"/>
<dbReference type="Proteomes" id="UP000231693">
    <property type="component" value="Unassembled WGS sequence"/>
</dbReference>
<accession>A0A2M9CD69</accession>
<gene>
    <name evidence="1" type="ORF">CLV28_2318</name>
</gene>
<protein>
    <recommendedName>
        <fullName evidence="3">Polar amino acid transport system ATP-binding protein</fullName>
    </recommendedName>
</protein>
<name>A0A2M9CD69_9CELL</name>